<dbReference type="OrthoDB" id="7777568at2"/>
<gene>
    <name evidence="1" type="ORF">Salmuc_02712</name>
</gene>
<evidence type="ECO:0000313" key="2">
    <source>
        <dbReference type="Proteomes" id="UP000015347"/>
    </source>
</evidence>
<evidence type="ECO:0000313" key="1">
    <source>
        <dbReference type="EMBL" id="EPX85333.1"/>
    </source>
</evidence>
<evidence type="ECO:0008006" key="3">
    <source>
        <dbReference type="Google" id="ProtNLM"/>
    </source>
</evidence>
<sequence>MIRRWLLAAGLVAAAGQGSAQEAEGPRGLSRDLGTADRVAVSGLSGRLNIREAPALDGAIVDRARVGTLFGNAGCETRGARDWCELLFLDDSGRRGWAAADYLAPATVRTRAEAGEFDRIGKLDCMPAGEADWTRCDFGLAQGGDGTAAVVVYLSAETEPLLLWDGASLWLAEESGDSRLDAVAEAEGLAVSVGGAEIALPLSVLTGS</sequence>
<dbReference type="HOGENOM" id="CLU_1320147_0_0_5"/>
<dbReference type="Proteomes" id="UP000015347">
    <property type="component" value="Unassembled WGS sequence"/>
</dbReference>
<accession>S9R075</accession>
<name>S9R075_9RHOB</name>
<dbReference type="eggNOG" id="ENOG5033K7V">
    <property type="taxonomic scope" value="Bacteria"/>
</dbReference>
<proteinExistence type="predicted"/>
<protein>
    <recommendedName>
        <fullName evidence="3">SH3b domain-containing protein</fullName>
    </recommendedName>
</protein>
<dbReference type="EMBL" id="APVH01000009">
    <property type="protein sequence ID" value="EPX85333.1"/>
    <property type="molecule type" value="Genomic_DNA"/>
</dbReference>
<keyword evidence="2" id="KW-1185">Reference proteome</keyword>
<reference evidence="2" key="1">
    <citation type="journal article" date="2014" name="Stand. Genomic Sci.">
        <title>Genome sequence of the exopolysaccharide-producing Salipiger mucosus type strain (DSM 16094(T)), a moderately halophilic member of the Roseobacter clade.</title>
        <authorList>
            <person name="Riedel T."/>
            <person name="Spring S."/>
            <person name="Fiebig A."/>
            <person name="Petersen J."/>
            <person name="Kyrpides N.C."/>
            <person name="Goker M."/>
            <person name="Klenk H.P."/>
        </authorList>
    </citation>
    <scope>NUCLEOTIDE SEQUENCE [LARGE SCALE GENOMIC DNA]</scope>
    <source>
        <strain evidence="2">DSM 16094</strain>
    </source>
</reference>
<dbReference type="RefSeq" id="WP_020039900.1">
    <property type="nucleotide sequence ID" value="NZ_KE557273.1"/>
</dbReference>
<dbReference type="STRING" id="1123237.Salmuc_02712"/>
<dbReference type="AlphaFoldDB" id="S9R075"/>
<organism evidence="1 2">
    <name type="scientific">Salipiger mucosus DSM 16094</name>
    <dbReference type="NCBI Taxonomy" id="1123237"/>
    <lineage>
        <taxon>Bacteria</taxon>
        <taxon>Pseudomonadati</taxon>
        <taxon>Pseudomonadota</taxon>
        <taxon>Alphaproteobacteria</taxon>
        <taxon>Rhodobacterales</taxon>
        <taxon>Roseobacteraceae</taxon>
        <taxon>Salipiger</taxon>
    </lineage>
</organism>
<comment type="caution">
    <text evidence="1">The sequence shown here is derived from an EMBL/GenBank/DDBJ whole genome shotgun (WGS) entry which is preliminary data.</text>
</comment>